<dbReference type="CDD" id="cd01392">
    <property type="entry name" value="HTH_LacI"/>
    <property type="match status" value="1"/>
</dbReference>
<dbReference type="EMBL" id="WNME01000004">
    <property type="protein sequence ID" value="MUB63021.1"/>
    <property type="molecule type" value="Genomic_DNA"/>
</dbReference>
<dbReference type="CDD" id="cd06267">
    <property type="entry name" value="PBP1_LacI_sugar_binding-like"/>
    <property type="match status" value="1"/>
</dbReference>
<keyword evidence="1" id="KW-0805">Transcription regulation</keyword>
<evidence type="ECO:0000256" key="2">
    <source>
        <dbReference type="ARBA" id="ARBA00023125"/>
    </source>
</evidence>
<organism evidence="5 6">
    <name type="scientific">Hungatella hathewayi</name>
    <dbReference type="NCBI Taxonomy" id="154046"/>
    <lineage>
        <taxon>Bacteria</taxon>
        <taxon>Bacillati</taxon>
        <taxon>Bacillota</taxon>
        <taxon>Clostridia</taxon>
        <taxon>Lachnospirales</taxon>
        <taxon>Lachnospiraceae</taxon>
        <taxon>Hungatella</taxon>
    </lineage>
</organism>
<dbReference type="InterPro" id="IPR028082">
    <property type="entry name" value="Peripla_BP_I"/>
</dbReference>
<dbReference type="PROSITE" id="PS50932">
    <property type="entry name" value="HTH_LACI_2"/>
    <property type="match status" value="1"/>
</dbReference>
<dbReference type="SMART" id="SM00354">
    <property type="entry name" value="HTH_LACI"/>
    <property type="match status" value="1"/>
</dbReference>
<dbReference type="InterPro" id="IPR000843">
    <property type="entry name" value="HTH_LacI"/>
</dbReference>
<evidence type="ECO:0000256" key="3">
    <source>
        <dbReference type="ARBA" id="ARBA00023163"/>
    </source>
</evidence>
<protein>
    <submittedName>
        <fullName evidence="5">LacI family DNA-binding transcriptional regulator</fullName>
    </submittedName>
</protein>
<sequence length="347" mass="38868">MEVLLDWRRYMKITAKDIAREAGVSEATVSIILNNKAGHYRISEKTRQKVLEIAERYEFTCNPIAVSLATRKTHTIGLILPNLVNPFLANISTGIEKCAQENEYALLLCNCEENVKQCVKYLDILQKRYVDGILLVLPREKEVNANQRLVEAALRKCRVPVILIEHYLQKAPCDFMAVDNVKGGYLAAEYLLKKGHTRIGHIAGEQFTRQRTCGYLKALKDYGIPMDSGLVMQGDFSIESGYECGKRLLEQGVTAVFAGNDYMALGVWRAARELGLRIPEDVSLIGFDDDPVAVVMDVPLTTVRQPGTTLGKAASEMLVQKIGEERGTYQQYYFAPQLIERSSVAAR</sequence>
<feature type="domain" description="HTH lacI-type" evidence="4">
    <location>
        <begin position="13"/>
        <end position="70"/>
    </location>
</feature>
<dbReference type="SUPFAM" id="SSF47413">
    <property type="entry name" value="lambda repressor-like DNA-binding domains"/>
    <property type="match status" value="1"/>
</dbReference>
<dbReference type="InterPro" id="IPR046335">
    <property type="entry name" value="LacI/GalR-like_sensor"/>
</dbReference>
<evidence type="ECO:0000313" key="5">
    <source>
        <dbReference type="EMBL" id="MUB63021.1"/>
    </source>
</evidence>
<evidence type="ECO:0000259" key="4">
    <source>
        <dbReference type="PROSITE" id="PS50932"/>
    </source>
</evidence>
<dbReference type="GO" id="GO:0000976">
    <property type="term" value="F:transcription cis-regulatory region binding"/>
    <property type="evidence" value="ECO:0007669"/>
    <property type="project" value="TreeGrafter"/>
</dbReference>
<gene>
    <name evidence="5" type="ORF">GNE07_08105</name>
</gene>
<comment type="caution">
    <text evidence="5">The sequence shown here is derived from an EMBL/GenBank/DDBJ whole genome shotgun (WGS) entry which is preliminary data.</text>
</comment>
<keyword evidence="2 5" id="KW-0238">DNA-binding</keyword>
<reference evidence="5 6" key="1">
    <citation type="submission" date="2019-09" db="EMBL/GenBank/DDBJ databases">
        <title>Draft genome sequencing of Hungatella hathewayi 123Y-2.</title>
        <authorList>
            <person name="Lv Q."/>
            <person name="Li S."/>
        </authorList>
    </citation>
    <scope>NUCLEOTIDE SEQUENCE [LARGE SCALE GENOMIC DNA]</scope>
    <source>
        <strain evidence="5 6">123Y-2</strain>
    </source>
</reference>
<evidence type="ECO:0000313" key="6">
    <source>
        <dbReference type="Proteomes" id="UP000434223"/>
    </source>
</evidence>
<dbReference type="Gene3D" id="3.40.50.2300">
    <property type="match status" value="2"/>
</dbReference>
<dbReference type="Gene3D" id="1.10.260.40">
    <property type="entry name" value="lambda repressor-like DNA-binding domains"/>
    <property type="match status" value="1"/>
</dbReference>
<keyword evidence="3" id="KW-0804">Transcription</keyword>
<accession>A0AAW9WCS0</accession>
<dbReference type="SUPFAM" id="SSF53822">
    <property type="entry name" value="Periplasmic binding protein-like I"/>
    <property type="match status" value="1"/>
</dbReference>
<proteinExistence type="predicted"/>
<dbReference type="PANTHER" id="PTHR30146">
    <property type="entry name" value="LACI-RELATED TRANSCRIPTIONAL REPRESSOR"/>
    <property type="match status" value="1"/>
</dbReference>
<evidence type="ECO:0000256" key="1">
    <source>
        <dbReference type="ARBA" id="ARBA00023015"/>
    </source>
</evidence>
<dbReference type="Proteomes" id="UP000434223">
    <property type="component" value="Unassembled WGS sequence"/>
</dbReference>
<dbReference type="GO" id="GO:0003700">
    <property type="term" value="F:DNA-binding transcription factor activity"/>
    <property type="evidence" value="ECO:0007669"/>
    <property type="project" value="TreeGrafter"/>
</dbReference>
<dbReference type="PANTHER" id="PTHR30146:SF109">
    <property type="entry name" value="HTH-TYPE TRANSCRIPTIONAL REGULATOR GALS"/>
    <property type="match status" value="1"/>
</dbReference>
<dbReference type="Pfam" id="PF13377">
    <property type="entry name" value="Peripla_BP_3"/>
    <property type="match status" value="1"/>
</dbReference>
<name>A0AAW9WCS0_9FIRM</name>
<dbReference type="AlphaFoldDB" id="A0AAW9WCS0"/>
<dbReference type="InterPro" id="IPR010982">
    <property type="entry name" value="Lambda_DNA-bd_dom_sf"/>
</dbReference>
<dbReference type="Pfam" id="PF00356">
    <property type="entry name" value="LacI"/>
    <property type="match status" value="1"/>
</dbReference>